<keyword evidence="4" id="KW-1185">Reference proteome</keyword>
<dbReference type="InterPro" id="IPR002938">
    <property type="entry name" value="FAD-bd"/>
</dbReference>
<dbReference type="Gene3D" id="3.40.30.120">
    <property type="match status" value="1"/>
</dbReference>
<dbReference type="InterPro" id="IPR036188">
    <property type="entry name" value="FAD/NAD-bd_sf"/>
</dbReference>
<evidence type="ECO:0000259" key="2">
    <source>
        <dbReference type="Pfam" id="PF01494"/>
    </source>
</evidence>
<dbReference type="PRINTS" id="PR00420">
    <property type="entry name" value="RNGMNOXGNASE"/>
</dbReference>
<dbReference type="RefSeq" id="WP_387253332.1">
    <property type="nucleotide sequence ID" value="NZ_JBIALX010000010.1"/>
</dbReference>
<protein>
    <submittedName>
        <fullName evidence="3">Bifunctional 3-(3-hydroxy-phenyl)propionate/3-hydroxycinnamic acid hydroxylase</fullName>
    </submittedName>
</protein>
<gene>
    <name evidence="3" type="ORF">ACFYTH_24035</name>
</gene>
<dbReference type="NCBIfam" id="NF004829">
    <property type="entry name" value="PRK06183.1-3"/>
    <property type="match status" value="1"/>
</dbReference>
<dbReference type="PANTHER" id="PTHR43476:SF3">
    <property type="entry name" value="FAD-BINDING MONOOXYGENASE"/>
    <property type="match status" value="1"/>
</dbReference>
<dbReference type="EMBL" id="JBIALX010000010">
    <property type="protein sequence ID" value="MFF0456445.1"/>
    <property type="molecule type" value="Genomic_DNA"/>
</dbReference>
<proteinExistence type="predicted"/>
<comment type="caution">
    <text evidence="3">The sequence shown here is derived from an EMBL/GenBank/DDBJ whole genome shotgun (WGS) entry which is preliminary data.</text>
</comment>
<evidence type="ECO:0000256" key="1">
    <source>
        <dbReference type="ARBA" id="ARBA00023002"/>
    </source>
</evidence>
<dbReference type="SUPFAM" id="SSF51905">
    <property type="entry name" value="FAD/NAD(P)-binding domain"/>
    <property type="match status" value="1"/>
</dbReference>
<dbReference type="Pfam" id="PF01494">
    <property type="entry name" value="FAD_binding_3"/>
    <property type="match status" value="1"/>
</dbReference>
<organism evidence="3 4">
    <name type="scientific">Nocardia africana</name>
    <dbReference type="NCBI Taxonomy" id="134964"/>
    <lineage>
        <taxon>Bacteria</taxon>
        <taxon>Bacillati</taxon>
        <taxon>Actinomycetota</taxon>
        <taxon>Actinomycetes</taxon>
        <taxon>Mycobacteriales</taxon>
        <taxon>Nocardiaceae</taxon>
        <taxon>Nocardia</taxon>
    </lineage>
</organism>
<accession>A0ABW6NMQ9</accession>
<dbReference type="Gene3D" id="3.50.50.60">
    <property type="entry name" value="FAD/NAD(P)-binding domain"/>
    <property type="match status" value="1"/>
</dbReference>
<reference evidence="3 4" key="1">
    <citation type="submission" date="2024-10" db="EMBL/GenBank/DDBJ databases">
        <title>The Natural Products Discovery Center: Release of the First 8490 Sequenced Strains for Exploring Actinobacteria Biosynthetic Diversity.</title>
        <authorList>
            <person name="Kalkreuter E."/>
            <person name="Kautsar S.A."/>
            <person name="Yang D."/>
            <person name="Bader C.D."/>
            <person name="Teijaro C.N."/>
            <person name="Fluegel L."/>
            <person name="Davis C.M."/>
            <person name="Simpson J.R."/>
            <person name="Lauterbach L."/>
            <person name="Steele A.D."/>
            <person name="Gui C."/>
            <person name="Meng S."/>
            <person name="Li G."/>
            <person name="Viehrig K."/>
            <person name="Ye F."/>
            <person name="Su P."/>
            <person name="Kiefer A.F."/>
            <person name="Nichols A."/>
            <person name="Cepeda A.J."/>
            <person name="Yan W."/>
            <person name="Fan B."/>
            <person name="Jiang Y."/>
            <person name="Adhikari A."/>
            <person name="Zheng C.-J."/>
            <person name="Schuster L."/>
            <person name="Cowan T.M."/>
            <person name="Smanski M.J."/>
            <person name="Chevrette M.G."/>
            <person name="De Carvalho L.P.S."/>
            <person name="Shen B."/>
        </authorList>
    </citation>
    <scope>NUCLEOTIDE SEQUENCE [LARGE SCALE GENOMIC DNA]</scope>
    <source>
        <strain evidence="3 4">NPDC004550</strain>
    </source>
</reference>
<feature type="domain" description="FAD-binding" evidence="2">
    <location>
        <begin position="7"/>
        <end position="355"/>
    </location>
</feature>
<sequence>MHNSHHDVVIVGAGPVGLATARMLGLMGHDVVVVERWPEPYPLPRAVHFDDEIGRVFQSMELADEVKAIIEPVPDFYEWRNAAGEALVRIDWSGTGPNGWPTANFFSQPQLERVLGEAVASMPNVDLVRGADVIDIEERDADVVVSAGDTGVVKPGHLAPTTQVTRRFTGRYVIGCDGANSFVRRRMGARMDDRGSFFDWFIVDTIPSDDVTWSPMNWQLCDPVRPTTIVSGGPGRRRWEFMRLPGEDPDQLGTTENAWKLLRAWGRTPDNTRLERHAMYTFGARWADTWRRGRLIIAGDAAHQMPPFAGQGMCSGLRDSANLAWKLDRVLRGVSGPALLDTYTSERSVHLQHAIAMSVELGKVICVLDPEQAALRDQRMIAGGADPAEVLPVTARPVLGEGIVRTGGALGGTLVPQFAVEAQRSPRLLDDATGNRAVLLLLSDSGAEQILDAETRRTLPAIEAAAKSISAAGDPDLRDFTGEWTRWFDTNSIAAVLIRPDHYIYGAVADIGGIAGLVGEYEARLRHDTMSVPAPGAA</sequence>
<dbReference type="PANTHER" id="PTHR43476">
    <property type="entry name" value="3-(3-HYDROXY-PHENYL)PROPIONATE/3-HYDROXYCINNAMIC ACID HYDROXYLASE"/>
    <property type="match status" value="1"/>
</dbReference>
<keyword evidence="1" id="KW-0560">Oxidoreductase</keyword>
<dbReference type="Proteomes" id="UP001601521">
    <property type="component" value="Unassembled WGS sequence"/>
</dbReference>
<dbReference type="InterPro" id="IPR050631">
    <property type="entry name" value="PheA/TfdB_FAD_monoxygenase"/>
</dbReference>
<evidence type="ECO:0000313" key="3">
    <source>
        <dbReference type="EMBL" id="MFF0456445.1"/>
    </source>
</evidence>
<dbReference type="Gene3D" id="3.30.9.10">
    <property type="entry name" value="D-Amino Acid Oxidase, subunit A, domain 2"/>
    <property type="match status" value="1"/>
</dbReference>
<evidence type="ECO:0000313" key="4">
    <source>
        <dbReference type="Proteomes" id="UP001601521"/>
    </source>
</evidence>
<name>A0ABW6NMQ9_9NOCA</name>